<keyword evidence="1 7" id="KW-0690">Ribosome biogenesis</keyword>
<evidence type="ECO:0000256" key="2">
    <source>
        <dbReference type="ARBA" id="ARBA00022552"/>
    </source>
</evidence>
<evidence type="ECO:0000256" key="7">
    <source>
        <dbReference type="HAMAP-Rule" id="MF_00039"/>
    </source>
</evidence>
<keyword evidence="2 7" id="KW-0698">rRNA processing</keyword>
<dbReference type="SUPFAM" id="SSF52540">
    <property type="entry name" value="P-loop containing nucleoside triphosphate hydrolases"/>
    <property type="match status" value="1"/>
</dbReference>
<reference evidence="8 9" key="1">
    <citation type="journal article" date="2018" name="Syst. Appl. Microbiol.">
        <title>A new symbiotic nanoarchaeote (Candidatus Nanoclepta minutus) and its host (Zestosphaera tikiterensis gen. nov., sp. nov.) from a New Zealand hot spring.</title>
        <authorList>
            <person name="St John E."/>
            <person name="Liu Y."/>
            <person name="Podar M."/>
            <person name="Stott M.B."/>
            <person name="Meneghin J."/>
            <person name="Chen Z."/>
            <person name="Lagutin K."/>
            <person name="Mitchell K."/>
            <person name="Reysenbach A.L."/>
        </authorList>
    </citation>
    <scope>NUCLEOTIDE SEQUENCE [LARGE SCALE GENOMIC DNA]</scope>
    <source>
        <strain evidence="8">NZ3</strain>
    </source>
</reference>
<feature type="binding site" evidence="7">
    <location>
        <position position="12"/>
    </location>
    <ligand>
        <name>ATP</name>
        <dbReference type="ChEBI" id="CHEBI:30616"/>
    </ligand>
</feature>
<accession>A0A397WN39</accession>
<dbReference type="PANTHER" id="PTHR12595">
    <property type="entry name" value="POS9-ACTIVATING FACTOR FAP7-RELATED"/>
    <property type="match status" value="1"/>
</dbReference>
<evidence type="ECO:0000313" key="9">
    <source>
        <dbReference type="Proteomes" id="UP000266622"/>
    </source>
</evidence>
<keyword evidence="3 7" id="KW-0808">Transferase</keyword>
<evidence type="ECO:0000256" key="5">
    <source>
        <dbReference type="ARBA" id="ARBA00022777"/>
    </source>
</evidence>
<dbReference type="Proteomes" id="UP000266622">
    <property type="component" value="Unassembled WGS sequence"/>
</dbReference>
<comment type="caution">
    <text evidence="7">Lacks conserved residue(s) required for the propagation of feature annotation.</text>
</comment>
<dbReference type="GO" id="GO:0016887">
    <property type="term" value="F:ATP hydrolysis activity"/>
    <property type="evidence" value="ECO:0007669"/>
    <property type="project" value="InterPro"/>
</dbReference>
<sequence length="165" mass="19080">MIICITGVAGVGKTTIAKELANGLNAVYINLLDFAKERDLIISYDEANNTYIVDEEALIREISNIFEVGKIYVIDGNFSHLIPADLYIVIRTDPNILYKRLEERGYPYHKIFENIWAMNLEVIEDELESMGKVYYTFYNNNREDIEKIVKNILEIIKSNYPGINF</sequence>
<comment type="similarity">
    <text evidence="7">Belongs to the adenylate kinase family. AK6 subfamily.</text>
</comment>
<protein>
    <recommendedName>
        <fullName evidence="7">Putative adenylate kinase</fullName>
        <shortName evidence="7">AK</shortName>
        <ecNumber evidence="7">2.7.4.3</ecNumber>
    </recommendedName>
    <alternativeName>
        <fullName evidence="7">ATP-AMP transphosphorylase</fullName>
    </alternativeName>
</protein>
<gene>
    <name evidence="8" type="ORF">BXU00_01745</name>
</gene>
<dbReference type="InterPro" id="IPR020618">
    <property type="entry name" value="Adenyl_kinase_AK6"/>
</dbReference>
<dbReference type="GO" id="GO:0005524">
    <property type="term" value="F:ATP binding"/>
    <property type="evidence" value="ECO:0007669"/>
    <property type="project" value="UniProtKB-UniRule"/>
</dbReference>
<feature type="binding site" evidence="7">
    <location>
        <position position="10"/>
    </location>
    <ligand>
        <name>ATP</name>
        <dbReference type="ChEBI" id="CHEBI:30616"/>
    </ligand>
</feature>
<evidence type="ECO:0000256" key="4">
    <source>
        <dbReference type="ARBA" id="ARBA00022741"/>
    </source>
</evidence>
<evidence type="ECO:0000256" key="6">
    <source>
        <dbReference type="ARBA" id="ARBA00022840"/>
    </source>
</evidence>
<comment type="caution">
    <text evidence="8">The sequence shown here is derived from an EMBL/GenBank/DDBJ whole genome shotgun (WGS) entry which is preliminary data.</text>
</comment>
<dbReference type="GO" id="GO:0004017">
    <property type="term" value="F:AMP kinase activity"/>
    <property type="evidence" value="ECO:0007669"/>
    <property type="project" value="UniProtKB-UniRule"/>
</dbReference>
<keyword evidence="6 7" id="KW-0067">ATP-binding</keyword>
<comment type="catalytic activity">
    <reaction evidence="7">
        <text>AMP + ATP = 2 ADP</text>
        <dbReference type="Rhea" id="RHEA:12973"/>
        <dbReference type="ChEBI" id="CHEBI:30616"/>
        <dbReference type="ChEBI" id="CHEBI:456215"/>
        <dbReference type="ChEBI" id="CHEBI:456216"/>
        <dbReference type="EC" id="2.7.4.3"/>
    </reaction>
</comment>
<dbReference type="Pfam" id="PF13238">
    <property type="entry name" value="AAA_18"/>
    <property type="match status" value="1"/>
</dbReference>
<comment type="catalytic activity">
    <reaction evidence="7">
        <text>ATP + H2O = ADP + phosphate + H(+)</text>
        <dbReference type="Rhea" id="RHEA:13065"/>
        <dbReference type="ChEBI" id="CHEBI:15377"/>
        <dbReference type="ChEBI" id="CHEBI:15378"/>
        <dbReference type="ChEBI" id="CHEBI:30616"/>
        <dbReference type="ChEBI" id="CHEBI:43474"/>
        <dbReference type="ChEBI" id="CHEBI:456216"/>
    </reaction>
</comment>
<evidence type="ECO:0000313" key="8">
    <source>
        <dbReference type="EMBL" id="RIB35468.1"/>
    </source>
</evidence>
<feature type="region of interest" description="LID" evidence="7">
    <location>
        <begin position="103"/>
        <end position="113"/>
    </location>
</feature>
<comment type="function">
    <text evidence="7">Broad-specificity nucleoside monophosphate (NMP) kinase that catalyzes the reversible transfer of the terminal phosphate group between nucleoside triphosphates and monophosphates. Has also ATPase activity. Involved in the late maturation steps of the 30S ribosomal particles, specifically 16S rRNA maturation. While NMP activity is not required for ribosome maturation, ATPase activity is. Associates transiently with small ribosomal subunit protein uS11. ATP hydrolysis breaks the interaction with uS11. May temporarily remove uS11 from the ribosome to enable a conformational change of the ribosomal RNA that is needed for the final maturation step of the small ribosomal subunit.</text>
</comment>
<organism evidence="8 9">
    <name type="scientific">Candidatus Nanoclepta minutus</name>
    <dbReference type="NCBI Taxonomy" id="1940235"/>
    <lineage>
        <taxon>Archaea</taxon>
        <taxon>Nanobdellota</taxon>
        <taxon>Candidatus Nanoclepta</taxon>
    </lineage>
</organism>
<feature type="binding site" evidence="7">
    <location>
        <position position="104"/>
    </location>
    <ligand>
        <name>ATP</name>
        <dbReference type="ChEBI" id="CHEBI:30616"/>
    </ligand>
</feature>
<comment type="subunit">
    <text evidence="7">Interacts with uS11. Not a structural component of 40S pre-ribosomes, but transiently interacts with them by binding to uS11.</text>
</comment>
<feature type="binding site" evidence="7">
    <location>
        <position position="14"/>
    </location>
    <ligand>
        <name>ATP</name>
        <dbReference type="ChEBI" id="CHEBI:30616"/>
    </ligand>
</feature>
<keyword evidence="5 7" id="KW-0418">Kinase</keyword>
<proteinExistence type="inferred from homology"/>
<dbReference type="AlphaFoldDB" id="A0A397WN39"/>
<feature type="binding site" evidence="7">
    <location>
        <position position="15"/>
    </location>
    <ligand>
        <name>ATP</name>
        <dbReference type="ChEBI" id="CHEBI:30616"/>
    </ligand>
</feature>
<feature type="binding site" evidence="7">
    <location>
        <position position="13"/>
    </location>
    <ligand>
        <name>ATP</name>
        <dbReference type="ChEBI" id="CHEBI:30616"/>
    </ligand>
</feature>
<dbReference type="EMBL" id="MWMI01000002">
    <property type="protein sequence ID" value="RIB35468.1"/>
    <property type="molecule type" value="Genomic_DNA"/>
</dbReference>
<dbReference type="Gene3D" id="3.40.50.300">
    <property type="entry name" value="P-loop containing nucleotide triphosphate hydrolases"/>
    <property type="match status" value="1"/>
</dbReference>
<name>A0A397WN39_9ARCH</name>
<dbReference type="EC" id="2.7.4.3" evidence="7"/>
<evidence type="ECO:0000256" key="3">
    <source>
        <dbReference type="ARBA" id="ARBA00022679"/>
    </source>
</evidence>
<dbReference type="HAMAP" id="MF_00039">
    <property type="entry name" value="Adenylate_kinase_AK6"/>
    <property type="match status" value="1"/>
</dbReference>
<dbReference type="InterPro" id="IPR027417">
    <property type="entry name" value="P-loop_NTPase"/>
</dbReference>
<dbReference type="PANTHER" id="PTHR12595:SF0">
    <property type="entry name" value="ADENYLATE KINASE ISOENZYME 6"/>
    <property type="match status" value="1"/>
</dbReference>
<dbReference type="GO" id="GO:0006364">
    <property type="term" value="P:rRNA processing"/>
    <property type="evidence" value="ECO:0007669"/>
    <property type="project" value="UniProtKB-KW"/>
</dbReference>
<keyword evidence="4 7" id="KW-0547">Nucleotide-binding</keyword>
<dbReference type="GO" id="GO:0042274">
    <property type="term" value="P:ribosomal small subunit biogenesis"/>
    <property type="evidence" value="ECO:0007669"/>
    <property type="project" value="UniProtKB-UniRule"/>
</dbReference>
<evidence type="ECO:0000256" key="1">
    <source>
        <dbReference type="ARBA" id="ARBA00022517"/>
    </source>
</evidence>